<name>A0A158KK96_9BURK</name>
<dbReference type="Pfam" id="PF02566">
    <property type="entry name" value="OsmC"/>
    <property type="match status" value="1"/>
</dbReference>
<dbReference type="PANTHER" id="PTHR39624:SF2">
    <property type="entry name" value="OSMC-LIKE PROTEIN"/>
    <property type="match status" value="1"/>
</dbReference>
<proteinExistence type="predicted"/>
<dbReference type="Proteomes" id="UP000054770">
    <property type="component" value="Unassembled WGS sequence"/>
</dbReference>
<dbReference type="InterPro" id="IPR003718">
    <property type="entry name" value="OsmC/Ohr_fam"/>
</dbReference>
<dbReference type="EMBL" id="FCON02000104">
    <property type="protein sequence ID" value="SAL81504.1"/>
    <property type="molecule type" value="Genomic_DNA"/>
</dbReference>
<gene>
    <name evidence="1" type="ORF">AWB68_06161</name>
</gene>
<keyword evidence="2" id="KW-1185">Reference proteome</keyword>
<dbReference type="OrthoDB" id="9789573at2"/>
<dbReference type="InterPro" id="IPR036102">
    <property type="entry name" value="OsmC/Ohrsf"/>
</dbReference>
<dbReference type="Gene3D" id="3.30.300.20">
    <property type="match status" value="1"/>
</dbReference>
<dbReference type="PANTHER" id="PTHR39624">
    <property type="entry name" value="PROTEIN INVOLVED IN RIMO-MEDIATED BETA-METHYLTHIOLATION OF RIBOSOMAL PROTEIN S12 YCAO"/>
    <property type="match status" value="1"/>
</dbReference>
<evidence type="ECO:0000313" key="2">
    <source>
        <dbReference type="Proteomes" id="UP000054770"/>
    </source>
</evidence>
<organism evidence="1 2">
    <name type="scientific">Caballeronia choica</name>
    <dbReference type="NCBI Taxonomy" id="326476"/>
    <lineage>
        <taxon>Bacteria</taxon>
        <taxon>Pseudomonadati</taxon>
        <taxon>Pseudomonadota</taxon>
        <taxon>Betaproteobacteria</taxon>
        <taxon>Burkholderiales</taxon>
        <taxon>Burkholderiaceae</taxon>
        <taxon>Caballeronia</taxon>
    </lineage>
</organism>
<sequence length="132" mass="14062">MAEPTVIATIGAAEYQVQLDDGMHKWLADEPESLGGRDTGPAPASLLLSSLGACTSITLKMYAKRKDWPLEALRVTLSLTSTANGTVIDRQIVLTGPLSEDQRERLLQIANACPVHKILTGAIQIQTAIAPA</sequence>
<protein>
    <submittedName>
        <fullName evidence="1">OsmC family protein</fullName>
    </submittedName>
</protein>
<dbReference type="AlphaFoldDB" id="A0A158KK96"/>
<accession>A0A158KK96</accession>
<reference evidence="1" key="1">
    <citation type="submission" date="2016-01" db="EMBL/GenBank/DDBJ databases">
        <authorList>
            <person name="Peeters C."/>
        </authorList>
    </citation>
    <scope>NUCLEOTIDE SEQUENCE [LARGE SCALE GENOMIC DNA]</scope>
    <source>
        <strain evidence="1">LMG 22940</strain>
    </source>
</reference>
<comment type="caution">
    <text evidence="1">The sequence shown here is derived from an EMBL/GenBank/DDBJ whole genome shotgun (WGS) entry which is preliminary data.</text>
</comment>
<dbReference type="SUPFAM" id="SSF82784">
    <property type="entry name" value="OsmC-like"/>
    <property type="match status" value="1"/>
</dbReference>
<evidence type="ECO:0000313" key="1">
    <source>
        <dbReference type="EMBL" id="SAL81504.1"/>
    </source>
</evidence>
<dbReference type="InterPro" id="IPR015946">
    <property type="entry name" value="KH_dom-like_a/b"/>
</dbReference>
<dbReference type="RefSeq" id="WP_087648128.1">
    <property type="nucleotide sequence ID" value="NZ_FCON02000104.1"/>
</dbReference>